<sequence length="468" mass="49574">MPKSDTCPDGVTIETTKEMDSGESCDITVSFSSFSNDGLQDLSAEEKACLMFLEETIQSLDMEDSSQSNDGAKSFPAPGNTSNDGAENFPPPGYVATKIANLSASMDRSKHKGKRMIGSAKHNEILNYLVSTPLVLANSGAYIPPKPGTAASQKKLPPKLETAYKSDKPCQGGIHVPSEGNVAVLPPAVPIKDGSERGQELQVQSKCVSLSNECVVQLPKCVSMVKKHESEKQNSGSRGTPEARSSKSSPPAVAPKPRNIPSHIAVFSHKGTISPNAESNIHSLLTSPGSRGMMKPDKARLEALFKLGLLKETESELKASIKEDSHATQSWSSHPELSRSRPLSPSFSAGNQELAGQPSQGSNVLRQRSVSDLSTAPLQPYYTKPGVGKASTLERSQMGLESDMSNCQAGSSGGITPSSPDKAQVSGQWSATSPAPYKLSHASGSSVPMPSMADERREALKKLGLLKS</sequence>
<dbReference type="Ensembl" id="ENSEEET00000026584.2">
    <property type="protein sequence ID" value="ENSEEEP00000026285.2"/>
    <property type="gene ID" value="ENSEEEG00000012714.2"/>
</dbReference>
<name>A0A4W4FN38_ELEEL</name>
<dbReference type="STRING" id="8005.ENSEEEP00000026285"/>
<evidence type="ECO:0000313" key="2">
    <source>
        <dbReference type="Ensembl" id="ENSEEEP00000026285.2"/>
    </source>
</evidence>
<reference evidence="3" key="2">
    <citation type="journal article" date="2017" name="Sci. Adv.">
        <title>A tail of two voltages: Proteomic comparison of the three electric organs of the electric eel.</title>
        <authorList>
            <person name="Traeger L.L."/>
            <person name="Sabat G."/>
            <person name="Barrett-Wilt G.A."/>
            <person name="Wells G.B."/>
            <person name="Sussman M.R."/>
        </authorList>
    </citation>
    <scope>NUCLEOTIDE SEQUENCE [LARGE SCALE GENOMIC DNA]</scope>
</reference>
<evidence type="ECO:0008006" key="4">
    <source>
        <dbReference type="Google" id="ProtNLM"/>
    </source>
</evidence>
<evidence type="ECO:0000256" key="1">
    <source>
        <dbReference type="SAM" id="MobiDB-lite"/>
    </source>
</evidence>
<reference evidence="2" key="4">
    <citation type="submission" date="2025-08" db="UniProtKB">
        <authorList>
            <consortium name="Ensembl"/>
        </authorList>
    </citation>
    <scope>IDENTIFICATION</scope>
</reference>
<feature type="compositionally biased region" description="Polar residues" evidence="1">
    <location>
        <begin position="273"/>
        <end position="289"/>
    </location>
</feature>
<feature type="compositionally biased region" description="Low complexity" evidence="1">
    <location>
        <begin position="246"/>
        <end position="257"/>
    </location>
</feature>
<organism evidence="2 3">
    <name type="scientific">Electrophorus electricus</name>
    <name type="common">Electric eel</name>
    <name type="synonym">Gymnotus electricus</name>
    <dbReference type="NCBI Taxonomy" id="8005"/>
    <lineage>
        <taxon>Eukaryota</taxon>
        <taxon>Metazoa</taxon>
        <taxon>Chordata</taxon>
        <taxon>Craniata</taxon>
        <taxon>Vertebrata</taxon>
        <taxon>Euteleostomi</taxon>
        <taxon>Actinopterygii</taxon>
        <taxon>Neopterygii</taxon>
        <taxon>Teleostei</taxon>
        <taxon>Ostariophysi</taxon>
        <taxon>Gymnotiformes</taxon>
        <taxon>Gymnotoidei</taxon>
        <taxon>Gymnotidae</taxon>
        <taxon>Electrophorus</taxon>
    </lineage>
</organism>
<dbReference type="GeneTree" id="ENSGT00390000017874"/>
<dbReference type="Pfam" id="PF15385">
    <property type="entry name" value="SARG"/>
    <property type="match status" value="2"/>
</dbReference>
<feature type="compositionally biased region" description="Low complexity" evidence="1">
    <location>
        <begin position="332"/>
        <end position="348"/>
    </location>
</feature>
<reference evidence="2" key="3">
    <citation type="submission" date="2020-05" db="EMBL/GenBank/DDBJ databases">
        <title>Electrophorus electricus (electric eel) genome, fEleEle1, primary haplotype.</title>
        <authorList>
            <person name="Myers G."/>
            <person name="Meyer A."/>
            <person name="Fedrigo O."/>
            <person name="Formenti G."/>
            <person name="Rhie A."/>
            <person name="Tracey A."/>
            <person name="Sims Y."/>
            <person name="Jarvis E.D."/>
        </authorList>
    </citation>
    <scope>NUCLEOTIDE SEQUENCE [LARGE SCALE GENOMIC DNA]</scope>
</reference>
<dbReference type="Proteomes" id="UP000314983">
    <property type="component" value="Chromosome 20"/>
</dbReference>
<feature type="region of interest" description="Disordered" evidence="1">
    <location>
        <begin position="227"/>
        <end position="259"/>
    </location>
</feature>
<dbReference type="OMA" id="NGMESAG"/>
<feature type="region of interest" description="Disordered" evidence="1">
    <location>
        <begin position="320"/>
        <end position="365"/>
    </location>
</feature>
<gene>
    <name evidence="2" type="primary">zgc:158258</name>
</gene>
<feature type="region of interest" description="Disordered" evidence="1">
    <location>
        <begin position="396"/>
        <end position="468"/>
    </location>
</feature>
<protein>
    <recommendedName>
        <fullName evidence="4">Specifically androgen-regulated gene protein</fullName>
    </recommendedName>
</protein>
<dbReference type="PANTHER" id="PTHR21555">
    <property type="entry name" value="SPECIFICALLY ANDROGEN-REGULATED GENE PROTEIN"/>
    <property type="match status" value="1"/>
</dbReference>
<accession>A0A4W4FN38</accession>
<feature type="region of interest" description="Disordered" evidence="1">
    <location>
        <begin position="273"/>
        <end position="295"/>
    </location>
</feature>
<proteinExistence type="predicted"/>
<dbReference type="AlphaFoldDB" id="A0A4W4FN38"/>
<dbReference type="InterPro" id="IPR026152">
    <property type="entry name" value="SARG"/>
</dbReference>
<feature type="compositionally biased region" description="Polar residues" evidence="1">
    <location>
        <begin position="403"/>
        <end position="433"/>
    </location>
</feature>
<keyword evidence="3" id="KW-1185">Reference proteome</keyword>
<dbReference type="PANTHER" id="PTHR21555:SF1">
    <property type="entry name" value="SPECIFICALLY ANDROGEN-REGULATED GENE PROTEIN"/>
    <property type="match status" value="1"/>
</dbReference>
<evidence type="ECO:0000313" key="3">
    <source>
        <dbReference type="Proteomes" id="UP000314983"/>
    </source>
</evidence>
<reference evidence="2" key="5">
    <citation type="submission" date="2025-09" db="UniProtKB">
        <authorList>
            <consortium name="Ensembl"/>
        </authorList>
    </citation>
    <scope>IDENTIFICATION</scope>
</reference>
<reference evidence="3" key="1">
    <citation type="journal article" date="2014" name="Science">
        <title>Nonhuman genetics. Genomic basis for the convergent evolution of electric organs.</title>
        <authorList>
            <person name="Gallant J.R."/>
            <person name="Traeger L.L."/>
            <person name="Volkening J.D."/>
            <person name="Moffett H."/>
            <person name="Chen P.H."/>
            <person name="Novina C.D."/>
            <person name="Phillips G.N.Jr."/>
            <person name="Anand R."/>
            <person name="Wells G.B."/>
            <person name="Pinch M."/>
            <person name="Guth R."/>
            <person name="Unguez G.A."/>
            <person name="Albert J.S."/>
            <person name="Zakon H.H."/>
            <person name="Samanta M.P."/>
            <person name="Sussman M.R."/>
        </authorList>
    </citation>
    <scope>NUCLEOTIDE SEQUENCE [LARGE SCALE GENOMIC DNA]</scope>
</reference>
<feature type="region of interest" description="Disordered" evidence="1">
    <location>
        <begin position="62"/>
        <end position="92"/>
    </location>
</feature>